<protein>
    <submittedName>
        <fullName evidence="7">Response regulator</fullName>
    </submittedName>
</protein>
<evidence type="ECO:0000256" key="2">
    <source>
        <dbReference type="ARBA" id="ARBA00023125"/>
    </source>
</evidence>
<dbReference type="Gene3D" id="3.40.50.2300">
    <property type="match status" value="1"/>
</dbReference>
<dbReference type="SMART" id="SM00448">
    <property type="entry name" value="REC"/>
    <property type="match status" value="1"/>
</dbReference>
<dbReference type="PROSITE" id="PS50110">
    <property type="entry name" value="RESPONSE_REGULATORY"/>
    <property type="match status" value="1"/>
</dbReference>
<dbReference type="GO" id="GO:0000160">
    <property type="term" value="P:phosphorelay signal transduction system"/>
    <property type="evidence" value="ECO:0007669"/>
    <property type="project" value="InterPro"/>
</dbReference>
<gene>
    <name evidence="7" type="ORF">H7C19_24255</name>
</gene>
<keyword evidence="8" id="KW-1185">Reference proteome</keyword>
<dbReference type="PANTHER" id="PTHR43280:SF2">
    <property type="entry name" value="HTH-TYPE TRANSCRIPTIONAL REGULATOR EXSA"/>
    <property type="match status" value="1"/>
</dbReference>
<feature type="domain" description="Response regulatory" evidence="6">
    <location>
        <begin position="3"/>
        <end position="120"/>
    </location>
</feature>
<evidence type="ECO:0000256" key="4">
    <source>
        <dbReference type="PROSITE-ProRule" id="PRU00169"/>
    </source>
</evidence>
<dbReference type="Pfam" id="PF00072">
    <property type="entry name" value="Response_reg"/>
    <property type="match status" value="1"/>
</dbReference>
<dbReference type="InterPro" id="IPR011006">
    <property type="entry name" value="CheY-like_superfamily"/>
</dbReference>
<keyword evidence="4" id="KW-0597">Phosphoprotein</keyword>
<dbReference type="CDD" id="cd17536">
    <property type="entry name" value="REC_YesN-like"/>
    <property type="match status" value="1"/>
</dbReference>
<dbReference type="Proteomes" id="UP000547209">
    <property type="component" value="Unassembled WGS sequence"/>
</dbReference>
<organism evidence="7 8">
    <name type="scientific">Cohnella nanjingensis</name>
    <dbReference type="NCBI Taxonomy" id="1387779"/>
    <lineage>
        <taxon>Bacteria</taxon>
        <taxon>Bacillati</taxon>
        <taxon>Bacillota</taxon>
        <taxon>Bacilli</taxon>
        <taxon>Bacillales</taxon>
        <taxon>Paenibacillaceae</taxon>
        <taxon>Cohnella</taxon>
    </lineage>
</organism>
<dbReference type="InterPro" id="IPR018062">
    <property type="entry name" value="HTH_AraC-typ_CS"/>
</dbReference>
<sequence length="548" mass="62949">MHRLLIVDDEPYIVDGLFELFAGLPHLELDVCRAYSPIEALEWLERARIDIVLTDIRMPLMNGIELQKKINRQWPRCKVIFLTGYDDFAYIQEALRNGIVDYVLKTEYDEAIVKSVEQAIHTLAGEMRSEQIVVEARAQMIHALPALQKEYLLGFLADEVPANRLDSGWLKELKIALNPEEPCMLVVGRVDRWEDGATYSDMGLLMYAVQNVAKEYFGNWRFQPVLADRKTFIWFIQTETATEGREEKTDSFVHGTLESVQATCRELLKLPISLAAGSSFVPFGKLPAAYVQLKKILNLGLGQANEMLLTDRWYAANDLQSDGDHRSGAGEPDREKWRKQISELEKCLENSQQEQFGKHLDQLQAAILTEPYRYGLLLESYYSVMTLLLSHLNEPGADLASAIDLDKLTRFDQHGSAAEAFRYLRVASEVLFDRKRDELDERTSWVTERINRYIAANLDQDLSLTKLSEQVYLNPTYLSRFYKQTMGIGLSDYIAEARVKKSMELLRDPKYKIHEIGAVVGYASAPYFTTFFKRMTQMTPQEYRDANR</sequence>
<reference evidence="7 8" key="1">
    <citation type="submission" date="2020-08" db="EMBL/GenBank/DDBJ databases">
        <title>Cohnella phylogeny.</title>
        <authorList>
            <person name="Dunlap C."/>
        </authorList>
    </citation>
    <scope>NUCLEOTIDE SEQUENCE [LARGE SCALE GENOMIC DNA]</scope>
    <source>
        <strain evidence="7 8">DSM 28246</strain>
    </source>
</reference>
<dbReference type="InterPro" id="IPR009057">
    <property type="entry name" value="Homeodomain-like_sf"/>
</dbReference>
<dbReference type="SMART" id="SM00342">
    <property type="entry name" value="HTH_ARAC"/>
    <property type="match status" value="1"/>
</dbReference>
<dbReference type="AlphaFoldDB" id="A0A7X0RUA1"/>
<dbReference type="InterPro" id="IPR001789">
    <property type="entry name" value="Sig_transdc_resp-reg_receiver"/>
</dbReference>
<accession>A0A7X0RUA1</accession>
<comment type="caution">
    <text evidence="7">The sequence shown here is derived from an EMBL/GenBank/DDBJ whole genome shotgun (WGS) entry which is preliminary data.</text>
</comment>
<dbReference type="Gene3D" id="1.10.10.60">
    <property type="entry name" value="Homeodomain-like"/>
    <property type="match status" value="2"/>
</dbReference>
<dbReference type="EMBL" id="JACJVP010000041">
    <property type="protein sequence ID" value="MBB6673799.1"/>
    <property type="molecule type" value="Genomic_DNA"/>
</dbReference>
<keyword evidence="1" id="KW-0805">Transcription regulation</keyword>
<dbReference type="PROSITE" id="PS01124">
    <property type="entry name" value="HTH_ARAC_FAMILY_2"/>
    <property type="match status" value="1"/>
</dbReference>
<keyword evidence="2" id="KW-0238">DNA-binding</keyword>
<name>A0A7X0RUA1_9BACL</name>
<keyword evidence="3" id="KW-0804">Transcription</keyword>
<evidence type="ECO:0000259" key="6">
    <source>
        <dbReference type="PROSITE" id="PS50110"/>
    </source>
</evidence>
<dbReference type="SUPFAM" id="SSF52172">
    <property type="entry name" value="CheY-like"/>
    <property type="match status" value="1"/>
</dbReference>
<dbReference type="GO" id="GO:0043565">
    <property type="term" value="F:sequence-specific DNA binding"/>
    <property type="evidence" value="ECO:0007669"/>
    <property type="project" value="InterPro"/>
</dbReference>
<evidence type="ECO:0000313" key="8">
    <source>
        <dbReference type="Proteomes" id="UP000547209"/>
    </source>
</evidence>
<feature type="domain" description="HTH araC/xylS-type" evidence="5">
    <location>
        <begin position="448"/>
        <end position="546"/>
    </location>
</feature>
<dbReference type="PROSITE" id="PS00041">
    <property type="entry name" value="HTH_ARAC_FAMILY_1"/>
    <property type="match status" value="1"/>
</dbReference>
<dbReference type="InterPro" id="IPR018060">
    <property type="entry name" value="HTH_AraC"/>
</dbReference>
<dbReference type="GO" id="GO:0003700">
    <property type="term" value="F:DNA-binding transcription factor activity"/>
    <property type="evidence" value="ECO:0007669"/>
    <property type="project" value="InterPro"/>
</dbReference>
<dbReference type="PANTHER" id="PTHR43280">
    <property type="entry name" value="ARAC-FAMILY TRANSCRIPTIONAL REGULATOR"/>
    <property type="match status" value="1"/>
</dbReference>
<dbReference type="Pfam" id="PF12833">
    <property type="entry name" value="HTH_18"/>
    <property type="match status" value="1"/>
</dbReference>
<evidence type="ECO:0000256" key="3">
    <source>
        <dbReference type="ARBA" id="ARBA00023163"/>
    </source>
</evidence>
<evidence type="ECO:0000256" key="1">
    <source>
        <dbReference type="ARBA" id="ARBA00023015"/>
    </source>
</evidence>
<dbReference type="SUPFAM" id="SSF46689">
    <property type="entry name" value="Homeodomain-like"/>
    <property type="match status" value="2"/>
</dbReference>
<feature type="modified residue" description="4-aspartylphosphate" evidence="4">
    <location>
        <position position="55"/>
    </location>
</feature>
<dbReference type="RefSeq" id="WP_185671648.1">
    <property type="nucleotide sequence ID" value="NZ_JACJVP010000041.1"/>
</dbReference>
<proteinExistence type="predicted"/>
<evidence type="ECO:0000313" key="7">
    <source>
        <dbReference type="EMBL" id="MBB6673799.1"/>
    </source>
</evidence>
<evidence type="ECO:0000259" key="5">
    <source>
        <dbReference type="PROSITE" id="PS01124"/>
    </source>
</evidence>